<feature type="compositionally biased region" description="Low complexity" evidence="1">
    <location>
        <begin position="21"/>
        <end position="32"/>
    </location>
</feature>
<protein>
    <submittedName>
        <fullName evidence="2">Uncharacterized protein</fullName>
    </submittedName>
</protein>
<evidence type="ECO:0000313" key="3">
    <source>
        <dbReference type="Proteomes" id="UP001152795"/>
    </source>
</evidence>
<keyword evidence="3" id="KW-1185">Reference proteome</keyword>
<reference evidence="2" key="1">
    <citation type="submission" date="2020-04" db="EMBL/GenBank/DDBJ databases">
        <authorList>
            <person name="Alioto T."/>
            <person name="Alioto T."/>
            <person name="Gomez Garrido J."/>
        </authorList>
    </citation>
    <scope>NUCLEOTIDE SEQUENCE</scope>
    <source>
        <strain evidence="2">A484AB</strain>
    </source>
</reference>
<gene>
    <name evidence="2" type="ORF">PACLA_8A081453</name>
</gene>
<feature type="region of interest" description="Disordered" evidence="1">
    <location>
        <begin position="1"/>
        <end position="56"/>
    </location>
</feature>
<dbReference type="AlphaFoldDB" id="A0A6S7LSL3"/>
<proteinExistence type="predicted"/>
<comment type="caution">
    <text evidence="2">The sequence shown here is derived from an EMBL/GenBank/DDBJ whole genome shotgun (WGS) entry which is preliminary data.</text>
</comment>
<accession>A0A6S7LSL3</accession>
<dbReference type="EMBL" id="CACRXK020030272">
    <property type="protein sequence ID" value="CAB4042513.1"/>
    <property type="molecule type" value="Genomic_DNA"/>
</dbReference>
<evidence type="ECO:0000256" key="1">
    <source>
        <dbReference type="SAM" id="MobiDB-lite"/>
    </source>
</evidence>
<name>A0A6S7LSL3_PARCT</name>
<evidence type="ECO:0000313" key="2">
    <source>
        <dbReference type="EMBL" id="CAB4042513.1"/>
    </source>
</evidence>
<organism evidence="2 3">
    <name type="scientific">Paramuricea clavata</name>
    <name type="common">Red gorgonian</name>
    <name type="synonym">Violescent sea-whip</name>
    <dbReference type="NCBI Taxonomy" id="317549"/>
    <lineage>
        <taxon>Eukaryota</taxon>
        <taxon>Metazoa</taxon>
        <taxon>Cnidaria</taxon>
        <taxon>Anthozoa</taxon>
        <taxon>Octocorallia</taxon>
        <taxon>Malacalcyonacea</taxon>
        <taxon>Plexauridae</taxon>
        <taxon>Paramuricea</taxon>
    </lineage>
</organism>
<sequence>MTETFDKAAGSPDHTVQFELSNYSDNSGSGSDAESGENSEKLTCQTEHHTTRTKSQLNIEKLSEEIVERFSAKFQDSSIAKDIAREVIKLLDTSNEQECKHKKENVWHDGGDDEIICIPCSVFSSHEKVPKELKRFHEHGFGTFTKISETASIQTNKDRSKRINVHLESPLHVWCTNFSELEAENEEKRKTTNEKLCTKIVTNAIYCFRTSGSSYDFVRLNNKDELTAEVFGESATKNDGREQFFELRNIVFDKLSDYIKRLFQTLKTASFSLDKVTVGGVPYTVRTGDLFFLQWTKIHCEAIREAVGSIMTIAMGTGKNLSPVNLSKEVCLRFNLPPLHICKKSIIPIIIQDLVDERAKTYRRKGDKDNRISRFFKYTHISSALGNFRKKEEDTAHLPIEVFKG</sequence>
<dbReference type="Proteomes" id="UP001152795">
    <property type="component" value="Unassembled WGS sequence"/>
</dbReference>